<accession>W7WVZ8</accession>
<gene>
    <name evidence="2" type="ORF">TTHERM_001401733</name>
</gene>
<keyword evidence="1 2" id="KW-0812">Transmembrane</keyword>
<feature type="transmembrane region" description="Helical" evidence="1">
    <location>
        <begin position="146"/>
        <end position="163"/>
    </location>
</feature>
<sequence length="164" mass="21236">MHKLCEIYHVFNKQILKLKVKKMYEQNNEVQYQHKLLNFIFKTFINIFCFVHFYLFTNYYFYLIISFIFKINLINQFNFYFYLLLFKFSFFYYLSNFILFYFYLIFLFHIILNYFYYFKLFYFLIIYVYLKIFLQNYEYQNYLHQYFLSSSLNYMIFLLQFFYD</sequence>
<dbReference type="EMBL" id="GG662220">
    <property type="protein sequence ID" value="EWS71000.1"/>
    <property type="molecule type" value="Genomic_DNA"/>
</dbReference>
<evidence type="ECO:0000256" key="1">
    <source>
        <dbReference type="SAM" id="Phobius"/>
    </source>
</evidence>
<name>W7WVZ8_TETTS</name>
<dbReference type="RefSeq" id="XP_012656463.1">
    <property type="nucleotide sequence ID" value="XM_012801009.1"/>
</dbReference>
<keyword evidence="1" id="KW-0472">Membrane</keyword>
<keyword evidence="1" id="KW-1133">Transmembrane helix</keyword>
<feature type="transmembrane region" description="Helical" evidence="1">
    <location>
        <begin position="116"/>
        <end position="134"/>
    </location>
</feature>
<dbReference type="Proteomes" id="UP000009168">
    <property type="component" value="Unassembled WGS sequence"/>
</dbReference>
<feature type="transmembrane region" description="Helical" evidence="1">
    <location>
        <begin position="36"/>
        <end position="55"/>
    </location>
</feature>
<protein>
    <submittedName>
        <fullName evidence="2">Transmembrane protein, putative</fullName>
    </submittedName>
</protein>
<dbReference type="GeneID" id="24442300"/>
<reference evidence="3" key="1">
    <citation type="journal article" date="2006" name="PLoS Biol.">
        <title>Macronuclear genome sequence of the ciliate Tetrahymena thermophila, a model eukaryote.</title>
        <authorList>
            <person name="Eisen J.A."/>
            <person name="Coyne R.S."/>
            <person name="Wu M."/>
            <person name="Wu D."/>
            <person name="Thiagarajan M."/>
            <person name="Wortman J.R."/>
            <person name="Badger J.H."/>
            <person name="Ren Q."/>
            <person name="Amedeo P."/>
            <person name="Jones K.M."/>
            <person name="Tallon L.J."/>
            <person name="Delcher A.L."/>
            <person name="Salzberg S.L."/>
            <person name="Silva J.C."/>
            <person name="Haas B.J."/>
            <person name="Majoros W.H."/>
            <person name="Farzad M."/>
            <person name="Carlton J.M."/>
            <person name="Smith R.K. Jr."/>
            <person name="Garg J."/>
            <person name="Pearlman R.E."/>
            <person name="Karrer K.M."/>
            <person name="Sun L."/>
            <person name="Manning G."/>
            <person name="Elde N.C."/>
            <person name="Turkewitz A.P."/>
            <person name="Asai D.J."/>
            <person name="Wilkes D.E."/>
            <person name="Wang Y."/>
            <person name="Cai H."/>
            <person name="Collins K."/>
            <person name="Stewart B.A."/>
            <person name="Lee S.R."/>
            <person name="Wilamowska K."/>
            <person name="Weinberg Z."/>
            <person name="Ruzzo W.L."/>
            <person name="Wloga D."/>
            <person name="Gaertig J."/>
            <person name="Frankel J."/>
            <person name="Tsao C.-C."/>
            <person name="Gorovsky M.A."/>
            <person name="Keeling P.J."/>
            <person name="Waller R.F."/>
            <person name="Patron N.J."/>
            <person name="Cherry J.M."/>
            <person name="Stover N.A."/>
            <person name="Krieger C.J."/>
            <person name="del Toro C."/>
            <person name="Ryder H.F."/>
            <person name="Williamson S.C."/>
            <person name="Barbeau R.A."/>
            <person name="Hamilton E.P."/>
            <person name="Orias E."/>
        </authorList>
    </citation>
    <scope>NUCLEOTIDE SEQUENCE [LARGE SCALE GENOMIC DNA]</scope>
    <source>
        <strain evidence="3">SB210</strain>
    </source>
</reference>
<dbReference type="AlphaFoldDB" id="W7WVZ8"/>
<dbReference type="InParanoid" id="W7WVZ8"/>
<evidence type="ECO:0000313" key="3">
    <source>
        <dbReference type="Proteomes" id="UP000009168"/>
    </source>
</evidence>
<feature type="transmembrane region" description="Helical" evidence="1">
    <location>
        <begin position="61"/>
        <end position="83"/>
    </location>
</feature>
<evidence type="ECO:0000313" key="2">
    <source>
        <dbReference type="EMBL" id="EWS71000.1"/>
    </source>
</evidence>
<feature type="transmembrane region" description="Helical" evidence="1">
    <location>
        <begin position="90"/>
        <end position="110"/>
    </location>
</feature>
<proteinExistence type="predicted"/>
<dbReference type="KEGG" id="tet:TTHERM_001401733"/>
<organism evidence="2 3">
    <name type="scientific">Tetrahymena thermophila (strain SB210)</name>
    <dbReference type="NCBI Taxonomy" id="312017"/>
    <lineage>
        <taxon>Eukaryota</taxon>
        <taxon>Sar</taxon>
        <taxon>Alveolata</taxon>
        <taxon>Ciliophora</taxon>
        <taxon>Intramacronucleata</taxon>
        <taxon>Oligohymenophorea</taxon>
        <taxon>Hymenostomatida</taxon>
        <taxon>Tetrahymenina</taxon>
        <taxon>Tetrahymenidae</taxon>
        <taxon>Tetrahymena</taxon>
    </lineage>
</organism>
<keyword evidence="3" id="KW-1185">Reference proteome</keyword>